<protein>
    <submittedName>
        <fullName evidence="5">UDP-glycosyltransferase 73C2</fullName>
    </submittedName>
</protein>
<dbReference type="AlphaFoldDB" id="A0A199V9I5"/>
<keyword evidence="2 5" id="KW-0808">Transferase</keyword>
<sequence length="994" mass="104966">MATKGSAPNTPTHFVLVPFMAQGHLIPAMDIAALLTARGAAVTLITTPVNAARLRPLADCLVASSSHSGPFRLAELPFPAASFGLPEGCESLDLIPSPRLVLNLFRAAAALRGPLTSLLRSLQGPPPSCLVADICQAWAADVAADLGIPRLLNHVSSGLTVLSYLSAERHGLNGPGTAAAEPFEIPGVPHGITATLVEVSGWFFSPGWEEIKRSTLEAEATADGLVLNTFELLEGDIAAAYAAMLGKPVYCIGPLCLSTKDTVGSVGRGGDAAVDAGRCVEWLAAKKPRSVIYVGFGSLSYVPPKQVIEIGEGLAAAGAPFVLVIKQTELAPEVAQWLSSEGGFEDRNKEKGMVIRGWAPQAVILSHPSVGGFVTHCGWNSVLEGVIAGLPTICWPSFGDQFMNKKVITNILKTGVDVGIKGRQISHMDSVQLLSRQEVERAVRSLMDGGEEAEERRQRAAKFAEEARKAMQEGGSSYKDLDRLMHTRASPSFPTPTAMATKGSAPNTLPHFVLVPFMAQGHLIPAMDIAALLTARGAAVTLITTPVNSARLRPLADRLVASSSHSGPFRLAELPFPAASFGLPEGCESLDLVPSRGLVLNLFRAAAALRGPLTSLLRSLQGPSPSCLVADICQAWTADVAADLGIPRLLNHVSSGLAVLSYLSAERHGLNGPGAAAAEPFEIPGVPHGITATRAEAPGWFCSPGWEEIKRSTLEAEATADGIILNTFELIEGDTAAAYAAMLGKPVYCIGPSCLSTKDTVGSVGRGGDAAVDAPRCVEWLATKKPRSVIYVSFGSLTYVPPKQVIEIGEGLAAAGAPFVLVIKQTEVASPEWLSGEGGFEDRNKEKGMVIRGWAPQAVILSHPSVGGFVTHCGWNSALESVTAALPAVCWPHFGDHFMNKKLVVDILRTGVDVGIKGSLAFMDPNGMQQVSRQEVERAVRSLMDGGEEAEERRQRAAKFAEEARNAMQEGGSSYKDLDRLMQFASQKDCNGAD</sequence>
<dbReference type="Pfam" id="PF00201">
    <property type="entry name" value="UDPGT"/>
    <property type="match status" value="2"/>
</dbReference>
<gene>
    <name evidence="5" type="ORF">ACMD2_24801</name>
</gene>
<dbReference type="STRING" id="4615.A0A199V9I5"/>
<feature type="non-terminal residue" evidence="5">
    <location>
        <position position="994"/>
    </location>
</feature>
<dbReference type="Proteomes" id="UP000092600">
    <property type="component" value="Unassembled WGS sequence"/>
</dbReference>
<dbReference type="PANTHER" id="PTHR48047:SF182">
    <property type="entry name" value="GLYCOSYLTRANSFERASE"/>
    <property type="match status" value="1"/>
</dbReference>
<organism evidence="5 6">
    <name type="scientific">Ananas comosus</name>
    <name type="common">Pineapple</name>
    <name type="synonym">Ananas ananas</name>
    <dbReference type="NCBI Taxonomy" id="4615"/>
    <lineage>
        <taxon>Eukaryota</taxon>
        <taxon>Viridiplantae</taxon>
        <taxon>Streptophyta</taxon>
        <taxon>Embryophyta</taxon>
        <taxon>Tracheophyta</taxon>
        <taxon>Spermatophyta</taxon>
        <taxon>Magnoliopsida</taxon>
        <taxon>Liliopsida</taxon>
        <taxon>Poales</taxon>
        <taxon>Bromeliaceae</taxon>
        <taxon>Bromelioideae</taxon>
        <taxon>Ananas</taxon>
    </lineage>
</organism>
<feature type="compositionally biased region" description="Basic and acidic residues" evidence="3">
    <location>
        <begin position="951"/>
        <end position="965"/>
    </location>
</feature>
<feature type="domain" description="Glycosyltransferase N-terminal" evidence="4">
    <location>
        <begin position="15"/>
        <end position="255"/>
    </location>
</feature>
<dbReference type="PROSITE" id="PS00375">
    <property type="entry name" value="UDPGT"/>
    <property type="match status" value="2"/>
</dbReference>
<dbReference type="Pfam" id="PF26168">
    <property type="entry name" value="Glyco_transf_N"/>
    <property type="match status" value="1"/>
</dbReference>
<evidence type="ECO:0000256" key="2">
    <source>
        <dbReference type="ARBA" id="ARBA00022679"/>
    </source>
</evidence>
<evidence type="ECO:0000313" key="5">
    <source>
        <dbReference type="EMBL" id="OAY73683.1"/>
    </source>
</evidence>
<evidence type="ECO:0000313" key="6">
    <source>
        <dbReference type="Proteomes" id="UP000092600"/>
    </source>
</evidence>
<evidence type="ECO:0000259" key="4">
    <source>
        <dbReference type="Pfam" id="PF26168"/>
    </source>
</evidence>
<dbReference type="InterPro" id="IPR035595">
    <property type="entry name" value="UDP_glycos_trans_CS"/>
</dbReference>
<dbReference type="Gene3D" id="3.40.50.2000">
    <property type="entry name" value="Glycogen Phosphorylase B"/>
    <property type="match status" value="4"/>
</dbReference>
<dbReference type="InterPro" id="IPR002213">
    <property type="entry name" value="UDP_glucos_trans"/>
</dbReference>
<proteinExistence type="inferred from homology"/>
<dbReference type="FunFam" id="3.40.50.2000:FF:000063">
    <property type="entry name" value="Glycosyltransferase"/>
    <property type="match status" value="2"/>
</dbReference>
<comment type="caution">
    <text evidence="5">The sequence shown here is derived from an EMBL/GenBank/DDBJ whole genome shotgun (WGS) entry which is preliminary data.</text>
</comment>
<dbReference type="GO" id="GO:0035251">
    <property type="term" value="F:UDP-glucosyltransferase activity"/>
    <property type="evidence" value="ECO:0007669"/>
    <property type="project" value="TreeGrafter"/>
</dbReference>
<dbReference type="SUPFAM" id="SSF53756">
    <property type="entry name" value="UDP-Glycosyltransferase/glycogen phosphorylase"/>
    <property type="match status" value="2"/>
</dbReference>
<feature type="region of interest" description="Disordered" evidence="3">
    <location>
        <begin position="945"/>
        <end position="974"/>
    </location>
</feature>
<evidence type="ECO:0000256" key="3">
    <source>
        <dbReference type="SAM" id="MobiDB-lite"/>
    </source>
</evidence>
<name>A0A199V9I5_ANACO</name>
<reference evidence="5 6" key="1">
    <citation type="journal article" date="2016" name="DNA Res.">
        <title>The draft genome of MD-2 pineapple using hybrid error correction of long reads.</title>
        <authorList>
            <person name="Redwan R.M."/>
            <person name="Saidin A."/>
            <person name="Kumar S.V."/>
        </authorList>
    </citation>
    <scope>NUCLEOTIDE SEQUENCE [LARGE SCALE GENOMIC DNA]</scope>
    <source>
        <strain evidence="6">cv. MD2</strain>
        <tissue evidence="5">Leaf</tissue>
    </source>
</reference>
<dbReference type="PANTHER" id="PTHR48047">
    <property type="entry name" value="GLYCOSYLTRANSFERASE"/>
    <property type="match status" value="1"/>
</dbReference>
<dbReference type="InterPro" id="IPR058980">
    <property type="entry name" value="Glyco_transf_N"/>
</dbReference>
<dbReference type="CDD" id="cd03784">
    <property type="entry name" value="GT1_Gtf-like"/>
    <property type="match status" value="2"/>
</dbReference>
<evidence type="ECO:0000256" key="1">
    <source>
        <dbReference type="ARBA" id="ARBA00009995"/>
    </source>
</evidence>
<dbReference type="EMBL" id="LSRQ01002625">
    <property type="protein sequence ID" value="OAY73683.1"/>
    <property type="molecule type" value="Genomic_DNA"/>
</dbReference>
<comment type="similarity">
    <text evidence="1">Belongs to the UDP-glycosyltransferase family.</text>
</comment>
<accession>A0A199V9I5</accession>